<comment type="similarity">
    <text evidence="2 9">Belongs to the universal ribosomal protein uL10 family.</text>
</comment>
<evidence type="ECO:0000256" key="8">
    <source>
        <dbReference type="ARBA" id="ARBA00035202"/>
    </source>
</evidence>
<dbReference type="CDD" id="cd05797">
    <property type="entry name" value="Ribosomal_L10"/>
    <property type="match status" value="1"/>
</dbReference>
<name>A0A2P5SWG4_9GAMM</name>
<dbReference type="NCBIfam" id="NF000955">
    <property type="entry name" value="PRK00099.1-1"/>
    <property type="match status" value="1"/>
</dbReference>
<evidence type="ECO:0000256" key="7">
    <source>
        <dbReference type="ARBA" id="ARBA00024685"/>
    </source>
</evidence>
<dbReference type="InterPro" id="IPR047865">
    <property type="entry name" value="Ribosomal_uL10_bac_type"/>
</dbReference>
<keyword evidence="6 9" id="KW-0687">Ribonucleoprotein</keyword>
<dbReference type="GO" id="GO:0003735">
    <property type="term" value="F:structural constituent of ribosome"/>
    <property type="evidence" value="ECO:0007669"/>
    <property type="project" value="InterPro"/>
</dbReference>
<proteinExistence type="inferred from homology"/>
<evidence type="ECO:0000256" key="2">
    <source>
        <dbReference type="ARBA" id="ARBA00008889"/>
    </source>
</evidence>
<evidence type="ECO:0000256" key="6">
    <source>
        <dbReference type="ARBA" id="ARBA00023274"/>
    </source>
</evidence>
<comment type="function">
    <text evidence="7">Protein L10 is also a translational repressor protein. It controls the translation of the rplJL-rpoBC operon by binding to its mRNA.</text>
</comment>
<keyword evidence="5 9" id="KW-0689">Ribosomal protein</keyword>
<dbReference type="PANTHER" id="PTHR11560">
    <property type="entry name" value="39S RIBOSOMAL PROTEIN L10, MITOCHONDRIAL"/>
    <property type="match status" value="1"/>
</dbReference>
<evidence type="ECO:0000256" key="4">
    <source>
        <dbReference type="ARBA" id="ARBA00022884"/>
    </source>
</evidence>
<protein>
    <recommendedName>
        <fullName evidence="8 9">Large ribosomal subunit protein uL10</fullName>
    </recommendedName>
</protein>
<reference evidence="10 11" key="1">
    <citation type="journal article" date="2018" name="Genome Biol. Evol.">
        <title>Cladogenesis and Genomic Streamlining in Extracellular Endosymbionts of Tropical Stink Bugs.</title>
        <authorList>
            <person name="Otero-Bravo A."/>
            <person name="Goffredi S."/>
            <person name="Sabree Z.L."/>
        </authorList>
    </citation>
    <scope>NUCLEOTIDE SEQUENCE [LARGE SCALE GENOMIC DNA]</scope>
    <source>
        <strain evidence="10 11">SoEL</strain>
    </source>
</reference>
<dbReference type="SUPFAM" id="SSF160369">
    <property type="entry name" value="Ribosomal protein L10-like"/>
    <property type="match status" value="1"/>
</dbReference>
<dbReference type="Gene3D" id="6.10.250.2350">
    <property type="match status" value="1"/>
</dbReference>
<comment type="function">
    <text evidence="1 9">Forms part of the ribosomal stalk, playing a central role in the interaction of the ribosome with GTP-bound translation factors.</text>
</comment>
<dbReference type="GO" id="GO:0006412">
    <property type="term" value="P:translation"/>
    <property type="evidence" value="ECO:0007669"/>
    <property type="project" value="UniProtKB-UniRule"/>
</dbReference>
<evidence type="ECO:0000256" key="1">
    <source>
        <dbReference type="ARBA" id="ARBA00002633"/>
    </source>
</evidence>
<dbReference type="GO" id="GO:0070180">
    <property type="term" value="F:large ribosomal subunit rRNA binding"/>
    <property type="evidence" value="ECO:0007669"/>
    <property type="project" value="UniProtKB-UniRule"/>
</dbReference>
<sequence>MPLNLHDKKAIVTKICKIAKKAISAVVADFRGVTVDKITELREKARKSGVYIYVVRNTLLHKIVKNTQFECLKNTFVGPTLIAYSIEHPGIAARLLKDFAKENVTFSIKGAAFENQLIDAHKIDYLAALPTYEEALINLMLTMKEAAAGKIVRVLTAIKNIK</sequence>
<dbReference type="Pfam" id="PF00466">
    <property type="entry name" value="Ribosomal_L10"/>
    <property type="match status" value="1"/>
</dbReference>
<dbReference type="GO" id="GO:0015934">
    <property type="term" value="C:large ribosomal subunit"/>
    <property type="evidence" value="ECO:0007669"/>
    <property type="project" value="InterPro"/>
</dbReference>
<dbReference type="InterPro" id="IPR002363">
    <property type="entry name" value="Ribosomal_uL10_CS_bac"/>
</dbReference>
<gene>
    <name evidence="9" type="primary">rplJ</name>
    <name evidence="10" type="ORF">CRV10_00065</name>
</gene>
<dbReference type="EMBL" id="PDKU01000001">
    <property type="protein sequence ID" value="PPI86651.1"/>
    <property type="molecule type" value="Genomic_DNA"/>
</dbReference>
<keyword evidence="3 9" id="KW-0699">rRNA-binding</keyword>
<comment type="caution">
    <text evidence="10">The sequence shown here is derived from an EMBL/GenBank/DDBJ whole genome shotgun (WGS) entry which is preliminary data.</text>
</comment>
<dbReference type="InterPro" id="IPR043141">
    <property type="entry name" value="Ribosomal_uL10-like_sf"/>
</dbReference>
<keyword evidence="11" id="KW-1185">Reference proteome</keyword>
<dbReference type="HAMAP" id="MF_00362">
    <property type="entry name" value="Ribosomal_uL10"/>
    <property type="match status" value="1"/>
</dbReference>
<dbReference type="OrthoDB" id="9808307at2"/>
<evidence type="ECO:0000256" key="5">
    <source>
        <dbReference type="ARBA" id="ARBA00022980"/>
    </source>
</evidence>
<dbReference type="Gene3D" id="3.30.70.1730">
    <property type="match status" value="1"/>
</dbReference>
<evidence type="ECO:0000313" key="11">
    <source>
        <dbReference type="Proteomes" id="UP000296144"/>
    </source>
</evidence>
<dbReference type="RefSeq" id="WP_136129812.1">
    <property type="nucleotide sequence ID" value="NZ_PDKU01000001.1"/>
</dbReference>
<dbReference type="Proteomes" id="UP000296144">
    <property type="component" value="Unassembled WGS sequence"/>
</dbReference>
<dbReference type="FunFam" id="3.30.70.1730:FF:000001">
    <property type="entry name" value="50S ribosomal protein L10"/>
    <property type="match status" value="1"/>
</dbReference>
<comment type="subunit">
    <text evidence="9">Part of the ribosomal stalk of the 50S ribosomal subunit. The N-terminus interacts with L11 and the large rRNA to form the base of the stalk. The C-terminus forms an elongated spine to which L12 dimers bind in a sequential fashion forming a multimeric L10(L12)X complex.</text>
</comment>
<dbReference type="InterPro" id="IPR001790">
    <property type="entry name" value="Ribosomal_uL10"/>
</dbReference>
<dbReference type="InterPro" id="IPR022973">
    <property type="entry name" value="Ribosomal_uL10_bac"/>
</dbReference>
<evidence type="ECO:0000313" key="10">
    <source>
        <dbReference type="EMBL" id="PPI86651.1"/>
    </source>
</evidence>
<organism evidence="10 11">
    <name type="scientific">Candidatus Pantoea edessiphila</name>
    <dbReference type="NCBI Taxonomy" id="2044610"/>
    <lineage>
        <taxon>Bacteria</taxon>
        <taxon>Pseudomonadati</taxon>
        <taxon>Pseudomonadota</taxon>
        <taxon>Gammaproteobacteria</taxon>
        <taxon>Enterobacterales</taxon>
        <taxon>Erwiniaceae</taxon>
        <taxon>Pantoea</taxon>
    </lineage>
</organism>
<dbReference type="AlphaFoldDB" id="A0A2P5SWG4"/>
<dbReference type="PROSITE" id="PS01109">
    <property type="entry name" value="RIBOSOMAL_L10"/>
    <property type="match status" value="1"/>
</dbReference>
<accession>A0A2P5SWG4</accession>
<evidence type="ECO:0000256" key="9">
    <source>
        <dbReference type="HAMAP-Rule" id="MF_00362"/>
    </source>
</evidence>
<evidence type="ECO:0000256" key="3">
    <source>
        <dbReference type="ARBA" id="ARBA00022730"/>
    </source>
</evidence>
<keyword evidence="4 9" id="KW-0694">RNA-binding</keyword>